<dbReference type="EMBL" id="WWCX01000001">
    <property type="protein sequence ID" value="MYM92424.1"/>
    <property type="molecule type" value="Genomic_DNA"/>
</dbReference>
<gene>
    <name evidence="1" type="ORF">GTP90_00955</name>
</gene>
<sequence length="149" mass="16647">MNTFFVSGRTGAGKSRLLEMLIETSDLMLVDPLASPPYPWVEPDHARYRGVVVDHAYKLATPKETIEEIVAWCKQHDLPLWGGEQRIEALLVAGIVLPKDFVELNLLFPGECSRIEQNAKCRSIILDDAIELAQLAMTLCGKQQGLRLC</sequence>
<dbReference type="RefSeq" id="WP_161081696.1">
    <property type="nucleotide sequence ID" value="NZ_WWCX01000001.1"/>
</dbReference>
<organism evidence="1 2">
    <name type="scientific">Duganella vulcania</name>
    <dbReference type="NCBI Taxonomy" id="2692166"/>
    <lineage>
        <taxon>Bacteria</taxon>
        <taxon>Pseudomonadati</taxon>
        <taxon>Pseudomonadota</taxon>
        <taxon>Betaproteobacteria</taxon>
        <taxon>Burkholderiales</taxon>
        <taxon>Oxalobacteraceae</taxon>
        <taxon>Telluria group</taxon>
        <taxon>Duganella</taxon>
    </lineage>
</organism>
<name>A0A845GDR9_9BURK</name>
<dbReference type="AlphaFoldDB" id="A0A845GDR9"/>
<evidence type="ECO:0000313" key="2">
    <source>
        <dbReference type="Proteomes" id="UP000447355"/>
    </source>
</evidence>
<comment type="caution">
    <text evidence="1">The sequence shown here is derived from an EMBL/GenBank/DDBJ whole genome shotgun (WGS) entry which is preliminary data.</text>
</comment>
<proteinExistence type="predicted"/>
<accession>A0A845GDR9</accession>
<protein>
    <submittedName>
        <fullName evidence="1">Uncharacterized protein</fullName>
    </submittedName>
</protein>
<dbReference type="Proteomes" id="UP000447355">
    <property type="component" value="Unassembled WGS sequence"/>
</dbReference>
<reference evidence="1" key="1">
    <citation type="submission" date="2019-12" db="EMBL/GenBank/DDBJ databases">
        <title>Novel species isolated from a subtropical stream in China.</title>
        <authorList>
            <person name="Lu H."/>
        </authorList>
    </citation>
    <scope>NUCLEOTIDE SEQUENCE [LARGE SCALE GENOMIC DNA]</scope>
    <source>
        <strain evidence="1">FT81W</strain>
    </source>
</reference>
<evidence type="ECO:0000313" key="1">
    <source>
        <dbReference type="EMBL" id="MYM92424.1"/>
    </source>
</evidence>